<keyword evidence="7" id="KW-0472">Membrane</keyword>
<comment type="caution">
    <text evidence="8">The sequence shown here is derived from an EMBL/GenBank/DDBJ whole genome shotgun (WGS) entry which is preliminary data.</text>
</comment>
<dbReference type="Pfam" id="PF02646">
    <property type="entry name" value="RmuC"/>
    <property type="match status" value="1"/>
</dbReference>
<dbReference type="Proteomes" id="UP000766570">
    <property type="component" value="Unassembled WGS sequence"/>
</dbReference>
<accession>A0ABS4WD49</accession>
<reference evidence="8 9" key="1">
    <citation type="submission" date="2021-03" db="EMBL/GenBank/DDBJ databases">
        <title>Sequencing the genomes of 1000 actinobacteria strains.</title>
        <authorList>
            <person name="Klenk H.-P."/>
        </authorList>
    </citation>
    <scope>NUCLEOTIDE SEQUENCE [LARGE SCALE GENOMIC DNA]</scope>
    <source>
        <strain evidence="8 9">DSM 15454</strain>
    </source>
</reference>
<keyword evidence="9" id="KW-1185">Reference proteome</keyword>
<evidence type="ECO:0000256" key="4">
    <source>
        <dbReference type="ARBA" id="ARBA00023172"/>
    </source>
</evidence>
<evidence type="ECO:0000313" key="9">
    <source>
        <dbReference type="Proteomes" id="UP000766570"/>
    </source>
</evidence>
<dbReference type="EMBL" id="JAGIOE010000001">
    <property type="protein sequence ID" value="MBP2374132.1"/>
    <property type="molecule type" value="Genomic_DNA"/>
</dbReference>
<comment type="function">
    <text evidence="1">Involved in DNA recombination.</text>
</comment>
<dbReference type="PANTHER" id="PTHR30563">
    <property type="entry name" value="DNA RECOMBINATION PROTEIN RMUC"/>
    <property type="match status" value="1"/>
</dbReference>
<gene>
    <name evidence="8" type="ORF">JOF46_002044</name>
</gene>
<feature type="compositionally biased region" description="Basic and acidic residues" evidence="6">
    <location>
        <begin position="448"/>
        <end position="459"/>
    </location>
</feature>
<evidence type="ECO:0000256" key="7">
    <source>
        <dbReference type="SAM" id="Phobius"/>
    </source>
</evidence>
<evidence type="ECO:0000256" key="5">
    <source>
        <dbReference type="SAM" id="Coils"/>
    </source>
</evidence>
<feature type="compositionally biased region" description="Acidic residues" evidence="6">
    <location>
        <begin position="423"/>
        <end position="435"/>
    </location>
</feature>
<proteinExistence type="inferred from homology"/>
<dbReference type="InterPro" id="IPR003798">
    <property type="entry name" value="DNA_recombination_RmuC"/>
</dbReference>
<evidence type="ECO:0000256" key="6">
    <source>
        <dbReference type="SAM" id="MobiDB-lite"/>
    </source>
</evidence>
<evidence type="ECO:0000256" key="3">
    <source>
        <dbReference type="ARBA" id="ARBA00023054"/>
    </source>
</evidence>
<feature type="compositionally biased region" description="Basic and acidic residues" evidence="6">
    <location>
        <begin position="401"/>
        <end position="419"/>
    </location>
</feature>
<keyword evidence="4" id="KW-0233">DNA recombination</keyword>
<dbReference type="RefSeq" id="WP_209907197.1">
    <property type="nucleotide sequence ID" value="NZ_BAAAMI010000011.1"/>
</dbReference>
<sequence length="459" mass="48789">MDALVWVAALCSLVVGFVLGVAAWWYVNREPRAAALSAAAAARDELARTAQLLAGAQAQVVELRDRVAEERLRGSEDQSVLHALAPVAEQLRQVRAQVSVLERDRVEQFGQLSEQLVHAAANDAELLRTTGSLAAALGNNAVRGTWGEAQLRRVVEAAGMLAHVDFSEQLRTIEGLRPDMVVKLPGNKLVVLDAKVPLSAYLKAQQLSASLDAPSRARAAELMKEHAKALRLHVDALASKSYWNAVAGSPELVVCFLPAESFLADALAADPSLLDYAFGKNVALASPATLLAMLKGLAFAWRQELLTENARELFVRSRELYERLGTMGGHVAKLGASLRSSVERYNAFVGTLESRVLPSARRIRDLDPGLGAEHDPAAALHGLPVIEATPRALGAGEFLEHLDDDGRRDPGGDAARDATGDVFGDEAGDGADDVSADGPAGGPVLPLTRREAKKGQASG</sequence>
<organism evidence="8 9">
    <name type="scientific">Paeniglutamicibacter psychrophenolicus</name>
    <dbReference type="NCBI Taxonomy" id="257454"/>
    <lineage>
        <taxon>Bacteria</taxon>
        <taxon>Bacillati</taxon>
        <taxon>Actinomycetota</taxon>
        <taxon>Actinomycetes</taxon>
        <taxon>Micrococcales</taxon>
        <taxon>Micrococcaceae</taxon>
        <taxon>Paeniglutamicibacter</taxon>
    </lineage>
</organism>
<evidence type="ECO:0000256" key="2">
    <source>
        <dbReference type="ARBA" id="ARBA00009840"/>
    </source>
</evidence>
<feature type="transmembrane region" description="Helical" evidence="7">
    <location>
        <begin position="6"/>
        <end position="27"/>
    </location>
</feature>
<dbReference type="PANTHER" id="PTHR30563:SF0">
    <property type="entry name" value="DNA RECOMBINATION PROTEIN RMUC"/>
    <property type="match status" value="1"/>
</dbReference>
<evidence type="ECO:0000256" key="1">
    <source>
        <dbReference type="ARBA" id="ARBA00003416"/>
    </source>
</evidence>
<keyword evidence="7" id="KW-0812">Transmembrane</keyword>
<evidence type="ECO:0000313" key="8">
    <source>
        <dbReference type="EMBL" id="MBP2374132.1"/>
    </source>
</evidence>
<comment type="similarity">
    <text evidence="2">Belongs to the RmuC family.</text>
</comment>
<keyword evidence="7" id="KW-1133">Transmembrane helix</keyword>
<protein>
    <submittedName>
        <fullName evidence="8">DNA recombination protein RmuC</fullName>
    </submittedName>
</protein>
<name>A0ABS4WD49_9MICC</name>
<keyword evidence="3 5" id="KW-0175">Coiled coil</keyword>
<feature type="region of interest" description="Disordered" evidence="6">
    <location>
        <begin position="401"/>
        <end position="459"/>
    </location>
</feature>
<feature type="coiled-coil region" evidence="5">
    <location>
        <begin position="39"/>
        <end position="73"/>
    </location>
</feature>